<dbReference type="Pfam" id="PF01107">
    <property type="entry name" value="MP"/>
    <property type="match status" value="1"/>
</dbReference>
<accession>A0A6B9CI30</accession>
<dbReference type="GO" id="GO:0004252">
    <property type="term" value="F:serine-type endopeptidase activity"/>
    <property type="evidence" value="ECO:0007669"/>
    <property type="project" value="InterPro"/>
</dbReference>
<dbReference type="Proteomes" id="UP001162228">
    <property type="component" value="Segment"/>
</dbReference>
<name>A0A6B9CI30_9VIRU</name>
<dbReference type="GeneID" id="80541345"/>
<keyword evidence="3" id="KW-1185">Reference proteome</keyword>
<feature type="region of interest" description="Disordered" evidence="1">
    <location>
        <begin position="352"/>
        <end position="391"/>
    </location>
</feature>
<dbReference type="KEGG" id="vg:80541345"/>
<evidence type="ECO:0000313" key="2">
    <source>
        <dbReference type="EMBL" id="QGW49049.1"/>
    </source>
</evidence>
<dbReference type="EMBL" id="MK936045">
    <property type="protein sequence ID" value="QGW49049.1"/>
    <property type="molecule type" value="Genomic_RNA"/>
</dbReference>
<evidence type="ECO:0000313" key="3">
    <source>
        <dbReference type="Proteomes" id="UP001162228"/>
    </source>
</evidence>
<sequence length="460" mass="51793">MSIISFKSLRAVVKDDPERAFINALQSGKIYGDANVFNRKVLDSIKRFQSAIKIPAANERGEINANINVLDSDEVEFIKSKKNEYPFIHIGAILISITALYTQSRPICGSVYYIDGRNLRVEDAAKIGFSFTLINQQSHFAYFPNYLMSSDDQNLDRASRIKINFEDVAIMPGSDAFVIDIGVMYRLTTSTIMDDFKQELVGKRYEAISGTTFMPDCFQNVSIEDLCSESNVQIVDDGQEYRQKKRGLFSPKASRTRIHKYRISNPEYKLARSASQRIDKNSGFVDFPRRSFALAEPWKSRENFFDCSRNHIKAGEFKINCESLFQNEHCGADQKQNQEGAWRLHMGTSLGSREYPKLNGSTSTRGSEWHSSTSSNTNDGGPKDDKISPSETLSKVPVWEYSSAWSKFSDRLPIDALGNWITEDRGASIRPGGSTTCNHISANLCSTCEGLGCNTCRRNF</sequence>
<reference evidence="2" key="1">
    <citation type="journal article" date="2019" name="Arch. Virol.">
        <title>Complete nucleotide sequence of loquat virus A, a member of the family Betaflexiviridae with a novel genome organization.</title>
        <authorList>
            <person name="Liu Q."/>
            <person name="Yang L."/>
            <person name="Xuan Z."/>
            <person name="Wu J."/>
            <person name="Qiu Y."/>
            <person name="Zhang S."/>
            <person name="Wu D."/>
            <person name="Zhou C."/>
            <person name="Cao M."/>
        </authorList>
    </citation>
    <scope>NUCLEOTIDE SEQUENCE</scope>
</reference>
<dbReference type="PRINTS" id="PR00995">
    <property type="entry name" value="CAPILLOPTASE"/>
</dbReference>
<dbReference type="InterPro" id="IPR028919">
    <property type="entry name" value="Viral_movement"/>
</dbReference>
<dbReference type="RefSeq" id="YP_010802573.1">
    <property type="nucleotide sequence ID" value="NC_077027.1"/>
</dbReference>
<feature type="compositionally biased region" description="Polar residues" evidence="1">
    <location>
        <begin position="359"/>
        <end position="379"/>
    </location>
</feature>
<proteinExistence type="predicted"/>
<organism evidence="2 3">
    <name type="scientific">Loquat virus A</name>
    <dbReference type="NCBI Taxonomy" id="2683823"/>
    <lineage>
        <taxon>Viruses</taxon>
        <taxon>Riboviria</taxon>
        <taxon>Orthornavirae</taxon>
        <taxon>Kitrinoviricota</taxon>
        <taxon>Alsuviricetes</taxon>
        <taxon>Tymovirales</taxon>
        <taxon>Betaflexiviridae</taxon>
        <taxon>Trivirinae</taxon>
        <taxon>Capillovirus</taxon>
        <taxon>Capillovirus alphaeriobotryae</taxon>
    </lineage>
</organism>
<evidence type="ECO:0000256" key="1">
    <source>
        <dbReference type="SAM" id="MobiDB-lite"/>
    </source>
</evidence>
<dbReference type="InterPro" id="IPR001815">
    <property type="entry name" value="Trichovirus_mp"/>
</dbReference>
<dbReference type="GO" id="GO:0006508">
    <property type="term" value="P:proteolysis"/>
    <property type="evidence" value="ECO:0007669"/>
    <property type="project" value="InterPro"/>
</dbReference>
<protein>
    <submittedName>
        <fullName evidence="2">Movement protein (MP)</fullName>
    </submittedName>
</protein>